<name>A0AC60NTV9_IXOPE</name>
<sequence length="49" mass="5799">KPVIPVLDGEWPLYTVDNPKLLFLQPNNYTIALDQQREACKLWMPLLFR</sequence>
<keyword evidence="2" id="KW-1185">Reference proteome</keyword>
<proteinExistence type="predicted"/>
<reference evidence="1 2" key="1">
    <citation type="journal article" date="2020" name="Cell">
        <title>Large-Scale Comparative Analyses of Tick Genomes Elucidate Their Genetic Diversity and Vector Capacities.</title>
        <authorList>
            <consortium name="Tick Genome and Microbiome Consortium (TIGMIC)"/>
            <person name="Jia N."/>
            <person name="Wang J."/>
            <person name="Shi W."/>
            <person name="Du L."/>
            <person name="Sun Y."/>
            <person name="Zhan W."/>
            <person name="Jiang J.F."/>
            <person name="Wang Q."/>
            <person name="Zhang B."/>
            <person name="Ji P."/>
            <person name="Bell-Sakyi L."/>
            <person name="Cui X.M."/>
            <person name="Yuan T.T."/>
            <person name="Jiang B.G."/>
            <person name="Yang W.F."/>
            <person name="Lam T.T."/>
            <person name="Chang Q.C."/>
            <person name="Ding S.J."/>
            <person name="Wang X.J."/>
            <person name="Zhu J.G."/>
            <person name="Ruan X.D."/>
            <person name="Zhao L."/>
            <person name="Wei J.T."/>
            <person name="Ye R.Z."/>
            <person name="Que T.C."/>
            <person name="Du C.H."/>
            <person name="Zhou Y.H."/>
            <person name="Cheng J.X."/>
            <person name="Dai P.F."/>
            <person name="Guo W.B."/>
            <person name="Han X.H."/>
            <person name="Huang E.J."/>
            <person name="Li L.F."/>
            <person name="Wei W."/>
            <person name="Gao Y.C."/>
            <person name="Liu J.Z."/>
            <person name="Shao H.Z."/>
            <person name="Wang X."/>
            <person name="Wang C.C."/>
            <person name="Yang T.C."/>
            <person name="Huo Q.B."/>
            <person name="Li W."/>
            <person name="Chen H.Y."/>
            <person name="Chen S.E."/>
            <person name="Zhou L.G."/>
            <person name="Ni X.B."/>
            <person name="Tian J.H."/>
            <person name="Sheng Y."/>
            <person name="Liu T."/>
            <person name="Pan Y.S."/>
            <person name="Xia L.Y."/>
            <person name="Li J."/>
            <person name="Zhao F."/>
            <person name="Cao W.C."/>
        </authorList>
    </citation>
    <scope>NUCLEOTIDE SEQUENCE [LARGE SCALE GENOMIC DNA]</scope>
    <source>
        <strain evidence="1">Iper-2018</strain>
    </source>
</reference>
<comment type="caution">
    <text evidence="1">The sequence shown here is derived from an EMBL/GenBank/DDBJ whole genome shotgun (WGS) entry which is preliminary data.</text>
</comment>
<feature type="non-terminal residue" evidence="1">
    <location>
        <position position="49"/>
    </location>
</feature>
<organism evidence="1 2">
    <name type="scientific">Ixodes persulcatus</name>
    <name type="common">Taiga tick</name>
    <dbReference type="NCBI Taxonomy" id="34615"/>
    <lineage>
        <taxon>Eukaryota</taxon>
        <taxon>Metazoa</taxon>
        <taxon>Ecdysozoa</taxon>
        <taxon>Arthropoda</taxon>
        <taxon>Chelicerata</taxon>
        <taxon>Arachnida</taxon>
        <taxon>Acari</taxon>
        <taxon>Parasitiformes</taxon>
        <taxon>Ixodida</taxon>
        <taxon>Ixodoidea</taxon>
        <taxon>Ixodidae</taxon>
        <taxon>Ixodinae</taxon>
        <taxon>Ixodes</taxon>
    </lineage>
</organism>
<evidence type="ECO:0000313" key="2">
    <source>
        <dbReference type="Proteomes" id="UP000805193"/>
    </source>
</evidence>
<gene>
    <name evidence="1" type="ORF">HPB47_012332</name>
</gene>
<dbReference type="EMBL" id="JABSTQ010011514">
    <property type="protein sequence ID" value="KAG0410547.1"/>
    <property type="molecule type" value="Genomic_DNA"/>
</dbReference>
<feature type="non-terminal residue" evidence="1">
    <location>
        <position position="1"/>
    </location>
</feature>
<evidence type="ECO:0000313" key="1">
    <source>
        <dbReference type="EMBL" id="KAG0410547.1"/>
    </source>
</evidence>
<accession>A0AC60NTV9</accession>
<dbReference type="Proteomes" id="UP000805193">
    <property type="component" value="Unassembled WGS sequence"/>
</dbReference>
<protein>
    <submittedName>
        <fullName evidence="1">Uncharacterized protein</fullName>
    </submittedName>
</protein>